<evidence type="ECO:0008006" key="3">
    <source>
        <dbReference type="Google" id="ProtNLM"/>
    </source>
</evidence>
<dbReference type="EMBL" id="UGGT01000001">
    <property type="protein sequence ID" value="STO22302.1"/>
    <property type="molecule type" value="Genomic_DNA"/>
</dbReference>
<dbReference type="OrthoDB" id="5652914at2"/>
<accession>A0A377GBX2</accession>
<protein>
    <recommendedName>
        <fullName evidence="3">Dot/Icm T4SS effector</fullName>
    </recommendedName>
</protein>
<evidence type="ECO:0000313" key="1">
    <source>
        <dbReference type="EMBL" id="STO22302.1"/>
    </source>
</evidence>
<keyword evidence="2" id="KW-1185">Reference proteome</keyword>
<dbReference type="GeneID" id="93293157"/>
<reference evidence="1 2" key="1">
    <citation type="submission" date="2018-06" db="EMBL/GenBank/DDBJ databases">
        <authorList>
            <consortium name="Pathogen Informatics"/>
            <person name="Doyle S."/>
        </authorList>
    </citation>
    <scope>NUCLEOTIDE SEQUENCE [LARGE SCALE GENOMIC DNA]</scope>
    <source>
        <strain evidence="1 2">NCTC11370</strain>
    </source>
</reference>
<dbReference type="Proteomes" id="UP000254554">
    <property type="component" value="Unassembled WGS sequence"/>
</dbReference>
<evidence type="ECO:0000313" key="2">
    <source>
        <dbReference type="Proteomes" id="UP000254554"/>
    </source>
</evidence>
<name>A0A377GBX2_9GAMM</name>
<proteinExistence type="predicted"/>
<sequence>MPRITKSFDSKYRINNPGGGDCGFYAFAVGLIDIIQKEYALSGKSDTFVRWKNEGLKGVSLRDIISFDLNQLYESPYSYQTKLLSTLQMSLRTIATRAYTDDLISKIGIERALEGGKTKVESTPVFGKFMELVHFYLYGKGSLEELSHFNELALAPEVTNLAQSTARSLQPKLQKKLSEAQKHRIENAHVKEALLKDVMRSTEKNPDSVILRGVEKIQEEGRWATHNDLKEVAARLHINLHVIGKLNGEPDPHLPTVILNNEGKDEGMHWTTQVDQLPRKAPKPKNEDRNFSEKEKQVINATVSTQIKTDKVNNYRQHVTDLIHAASTHGLFSQVKNKIDIDNIDKAEAVKGESDEEFARRLQEAEYRRALK</sequence>
<organism evidence="1 2">
    <name type="scientific">Fluoribacter dumoffii</name>
    <dbReference type="NCBI Taxonomy" id="463"/>
    <lineage>
        <taxon>Bacteria</taxon>
        <taxon>Pseudomonadati</taxon>
        <taxon>Pseudomonadota</taxon>
        <taxon>Gammaproteobacteria</taxon>
        <taxon>Legionellales</taxon>
        <taxon>Legionellaceae</taxon>
        <taxon>Fluoribacter</taxon>
    </lineage>
</organism>
<gene>
    <name evidence="1" type="ORF">NCTC11370_02389</name>
</gene>
<dbReference type="STRING" id="1094715.GCA_000236165_02233"/>
<dbReference type="AlphaFoldDB" id="A0A377GBX2"/>
<dbReference type="RefSeq" id="WP_010654412.1">
    <property type="nucleotide sequence ID" value="NZ_JAPHOO010000001.1"/>
</dbReference>